<evidence type="ECO:0000256" key="3">
    <source>
        <dbReference type="ARBA" id="ARBA00022483"/>
    </source>
</evidence>
<dbReference type="PANTHER" id="PTHR12542:SF41">
    <property type="entry name" value="EXOCYST COMPLEX COMPONENT 7"/>
    <property type="match status" value="1"/>
</dbReference>
<proteinExistence type="inferred from homology"/>
<evidence type="ECO:0000256" key="4">
    <source>
        <dbReference type="ARBA" id="ARBA00026169"/>
    </source>
</evidence>
<dbReference type="Pfam" id="PF03081">
    <property type="entry name" value="Exo70_C"/>
    <property type="match status" value="1"/>
</dbReference>
<dbReference type="EMBL" id="OW152815">
    <property type="protein sequence ID" value="CAH2063859.1"/>
    <property type="molecule type" value="Genomic_DNA"/>
</dbReference>
<dbReference type="PANTHER" id="PTHR12542">
    <property type="entry name" value="EXOCYST COMPLEX PROTEIN EXO70"/>
    <property type="match status" value="1"/>
</dbReference>
<protein>
    <recommendedName>
        <fullName evidence="4 5">Exocyst complex component 7</fullName>
    </recommendedName>
    <alternativeName>
        <fullName evidence="5">Exocyst complex component Exo70</fullName>
    </alternativeName>
</protein>
<gene>
    <name evidence="7" type="ORF">IPOD504_LOCUS12710</name>
</gene>
<sequence length="333" mass="37198">MRLNEEARVCSGRRVGPQRACGRSRRAASRCSSGAAACWALLARLQRLQPDVQRALQPAPPAPYCAILHSCQHHCVKTLEEWVEGVRGDSAPGAVDGTVHQLAVAALAHCHALAAHLQTVGPALASEPAYARAAAALPAVQDRNALMLAIYMRKVLAQLNLALRTKSEQYPEALKAIFLLNNTLYLLQGLQRSGLLDVLALAEPECEGSYRDMIQEYKNSYLQSWNKLLSHITLDEPLPNKLRDKDRQILKDKFSAFNREWEECRRAQRGYSVPDAELREGLKRDNKQLLLPAYGAFYERYAALPFSKNPEKYLKYTPLQIASQLDGYFDEAA</sequence>
<organism evidence="7 8">
    <name type="scientific">Iphiclides podalirius</name>
    <name type="common">scarce swallowtail</name>
    <dbReference type="NCBI Taxonomy" id="110791"/>
    <lineage>
        <taxon>Eukaryota</taxon>
        <taxon>Metazoa</taxon>
        <taxon>Ecdysozoa</taxon>
        <taxon>Arthropoda</taxon>
        <taxon>Hexapoda</taxon>
        <taxon>Insecta</taxon>
        <taxon>Pterygota</taxon>
        <taxon>Neoptera</taxon>
        <taxon>Endopterygota</taxon>
        <taxon>Lepidoptera</taxon>
        <taxon>Glossata</taxon>
        <taxon>Ditrysia</taxon>
        <taxon>Papilionoidea</taxon>
        <taxon>Papilionidae</taxon>
        <taxon>Papilioninae</taxon>
        <taxon>Iphiclides</taxon>
    </lineage>
</organism>
<keyword evidence="5" id="KW-0653">Protein transport</keyword>
<reference evidence="7" key="1">
    <citation type="submission" date="2022-03" db="EMBL/GenBank/DDBJ databases">
        <authorList>
            <person name="Martin H S."/>
        </authorList>
    </citation>
    <scope>NUCLEOTIDE SEQUENCE</scope>
</reference>
<evidence type="ECO:0000313" key="7">
    <source>
        <dbReference type="EMBL" id="CAH2063859.1"/>
    </source>
</evidence>
<name>A0ABN8IUR3_9NEOP</name>
<keyword evidence="3 5" id="KW-0268">Exocytosis</keyword>
<dbReference type="Gene3D" id="1.20.1280.170">
    <property type="entry name" value="Exocyst complex component Exo70"/>
    <property type="match status" value="1"/>
</dbReference>
<dbReference type="InterPro" id="IPR004140">
    <property type="entry name" value="Exo70"/>
</dbReference>
<dbReference type="SUPFAM" id="SSF74788">
    <property type="entry name" value="Cullin repeat-like"/>
    <property type="match status" value="1"/>
</dbReference>
<accession>A0ABN8IUR3</accession>
<dbReference type="Proteomes" id="UP000837857">
    <property type="component" value="Chromosome 3"/>
</dbReference>
<feature type="non-terminal residue" evidence="7">
    <location>
        <position position="1"/>
    </location>
</feature>
<evidence type="ECO:0000256" key="1">
    <source>
        <dbReference type="ARBA" id="ARBA00006756"/>
    </source>
</evidence>
<evidence type="ECO:0000259" key="6">
    <source>
        <dbReference type="Pfam" id="PF03081"/>
    </source>
</evidence>
<dbReference type="InterPro" id="IPR016159">
    <property type="entry name" value="Cullin_repeat-like_dom_sf"/>
</dbReference>
<evidence type="ECO:0000256" key="5">
    <source>
        <dbReference type="RuleBase" id="RU365026"/>
    </source>
</evidence>
<evidence type="ECO:0000313" key="8">
    <source>
        <dbReference type="Proteomes" id="UP000837857"/>
    </source>
</evidence>
<keyword evidence="2 5" id="KW-0813">Transport</keyword>
<feature type="domain" description="Exocyst complex subunit Exo70 C-terminal" evidence="6">
    <location>
        <begin position="43"/>
        <end position="326"/>
    </location>
</feature>
<comment type="function">
    <text evidence="5">Component of the exocyst complex involved in the docking of exocytic vesicles with fusion sites on the plasma membrane.</text>
</comment>
<dbReference type="InterPro" id="IPR046364">
    <property type="entry name" value="Exo70_C"/>
</dbReference>
<keyword evidence="8" id="KW-1185">Reference proteome</keyword>
<comment type="similarity">
    <text evidence="1 5">Belongs to the EXO70 family.</text>
</comment>
<evidence type="ECO:0000256" key="2">
    <source>
        <dbReference type="ARBA" id="ARBA00022448"/>
    </source>
</evidence>